<comment type="caution">
    <text evidence="1">The sequence shown here is derived from an EMBL/GenBank/DDBJ whole genome shotgun (WGS) entry which is preliminary data.</text>
</comment>
<dbReference type="EMBL" id="BQXH01000017">
    <property type="protein sequence ID" value="GKS82018.1"/>
    <property type="molecule type" value="Genomic_DNA"/>
</dbReference>
<accession>A0ABQ5JJE0</accession>
<dbReference type="InterPro" id="IPR003718">
    <property type="entry name" value="OsmC/Ohr_fam"/>
</dbReference>
<evidence type="ECO:0000313" key="2">
    <source>
        <dbReference type="Proteomes" id="UP001055149"/>
    </source>
</evidence>
<dbReference type="PANTHER" id="PTHR35368">
    <property type="entry name" value="HYDROPEROXIDE REDUCTASE"/>
    <property type="match status" value="1"/>
</dbReference>
<evidence type="ECO:0008006" key="3">
    <source>
        <dbReference type="Google" id="ProtNLM"/>
    </source>
</evidence>
<dbReference type="Proteomes" id="UP001055149">
    <property type="component" value="Unassembled WGS sequence"/>
</dbReference>
<name>A0ABQ5JJE0_9LACO</name>
<protein>
    <recommendedName>
        <fullName evidence="3">OsmC family peroxiredoxin</fullName>
    </recommendedName>
</protein>
<reference evidence="1" key="1">
    <citation type="journal article" date="2022" name="Int. J. Syst. Evol. Microbiol.">
        <title>A novel species of lactic acid bacteria, Ligilactobacillus pabuli sp. nov., isolated from alfalfa silage.</title>
        <authorList>
            <person name="Tohno M."/>
            <person name="Tanizawa Y."/>
            <person name="Sawada H."/>
            <person name="Sakamoto M."/>
            <person name="Ohkuma M."/>
            <person name="Kobayashi H."/>
        </authorList>
    </citation>
    <scope>NUCLEOTIDE SEQUENCE</scope>
    <source>
        <strain evidence="1">AF129</strain>
    </source>
</reference>
<dbReference type="Gene3D" id="3.30.300.20">
    <property type="match status" value="1"/>
</dbReference>
<dbReference type="SUPFAM" id="SSF82784">
    <property type="entry name" value="OsmC-like"/>
    <property type="match status" value="1"/>
</dbReference>
<dbReference type="InterPro" id="IPR015946">
    <property type="entry name" value="KH_dom-like_a/b"/>
</dbReference>
<sequence>MVNTVKSSIKHIGRQVRAESGGHTIILDEPVAGKGTDAGANPVQYLLMALNGCLSITAQSIAASRGIDLKKFDLNTSGQTERFSDKSSKVSKIKVVFDVETDLGSGDQQHFIDDVLQRCTVHNSLDPNIDYQFEY</sequence>
<dbReference type="RefSeq" id="WP_244056171.1">
    <property type="nucleotide sequence ID" value="NZ_BQXH01000017.1"/>
</dbReference>
<dbReference type="InterPro" id="IPR036102">
    <property type="entry name" value="OsmC/Ohrsf"/>
</dbReference>
<proteinExistence type="predicted"/>
<evidence type="ECO:0000313" key="1">
    <source>
        <dbReference type="EMBL" id="GKS82018.1"/>
    </source>
</evidence>
<dbReference type="InterPro" id="IPR052924">
    <property type="entry name" value="OsmC/Ohr_hydroprdx_reductase"/>
</dbReference>
<dbReference type="PANTHER" id="PTHR35368:SF1">
    <property type="entry name" value="HYDROPEROXIDE REDUCTASE"/>
    <property type="match status" value="1"/>
</dbReference>
<gene>
    <name evidence="1" type="ORF">LPAF129_17040</name>
</gene>
<keyword evidence="2" id="KW-1185">Reference proteome</keyword>
<dbReference type="Pfam" id="PF02566">
    <property type="entry name" value="OsmC"/>
    <property type="match status" value="1"/>
</dbReference>
<organism evidence="1 2">
    <name type="scientific">Ligilactobacillus pabuli</name>
    <dbReference type="NCBI Taxonomy" id="2886039"/>
    <lineage>
        <taxon>Bacteria</taxon>
        <taxon>Bacillati</taxon>
        <taxon>Bacillota</taxon>
        <taxon>Bacilli</taxon>
        <taxon>Lactobacillales</taxon>
        <taxon>Lactobacillaceae</taxon>
        <taxon>Ligilactobacillus</taxon>
    </lineage>
</organism>